<evidence type="ECO:0000313" key="4">
    <source>
        <dbReference type="EMBL" id="APH74235.1"/>
    </source>
</evidence>
<dbReference type="KEGG" id="meso:BSQ44_24850"/>
<dbReference type="SUPFAM" id="SSF51735">
    <property type="entry name" value="NAD(P)-binding Rossmann-fold domains"/>
    <property type="match status" value="1"/>
</dbReference>
<dbReference type="InterPro" id="IPR036291">
    <property type="entry name" value="NAD(P)-bd_dom_sf"/>
</dbReference>
<dbReference type="PANTHER" id="PTHR43477:SF1">
    <property type="entry name" value="DIHYDROANTICAPSIN 7-DEHYDROGENASE"/>
    <property type="match status" value="1"/>
</dbReference>
<organism evidence="4 5">
    <name type="scientific">Aquibium oceanicum</name>
    <dbReference type="NCBI Taxonomy" id="1670800"/>
    <lineage>
        <taxon>Bacteria</taxon>
        <taxon>Pseudomonadati</taxon>
        <taxon>Pseudomonadota</taxon>
        <taxon>Alphaproteobacteria</taxon>
        <taxon>Hyphomicrobiales</taxon>
        <taxon>Phyllobacteriaceae</taxon>
        <taxon>Aquibium</taxon>
    </lineage>
</organism>
<evidence type="ECO:0000256" key="1">
    <source>
        <dbReference type="ARBA" id="ARBA00006484"/>
    </source>
</evidence>
<proteinExistence type="inferred from homology"/>
<keyword evidence="5" id="KW-1185">Reference proteome</keyword>
<dbReference type="GO" id="GO:0016491">
    <property type="term" value="F:oxidoreductase activity"/>
    <property type="evidence" value="ECO:0007669"/>
    <property type="project" value="UniProtKB-KW"/>
</dbReference>
<dbReference type="InterPro" id="IPR002347">
    <property type="entry name" value="SDR_fam"/>
</dbReference>
<protein>
    <recommendedName>
        <fullName evidence="3">Ketoreductase domain-containing protein</fullName>
    </recommendedName>
</protein>
<dbReference type="STRING" id="1670800.BSQ44_24850"/>
<dbReference type="EMBL" id="CP018171">
    <property type="protein sequence ID" value="APH74235.1"/>
    <property type="molecule type" value="Genomic_DNA"/>
</dbReference>
<dbReference type="InterPro" id="IPR020904">
    <property type="entry name" value="Sc_DH/Rdtase_CS"/>
</dbReference>
<dbReference type="SMART" id="SM00822">
    <property type="entry name" value="PKS_KR"/>
    <property type="match status" value="1"/>
</dbReference>
<evidence type="ECO:0000259" key="3">
    <source>
        <dbReference type="SMART" id="SM00822"/>
    </source>
</evidence>
<dbReference type="InterPro" id="IPR051122">
    <property type="entry name" value="SDR_DHRS6-like"/>
</dbReference>
<gene>
    <name evidence="4" type="ORF">BSQ44_24850</name>
</gene>
<comment type="similarity">
    <text evidence="1">Belongs to the short-chain dehydrogenases/reductases (SDR) family.</text>
</comment>
<evidence type="ECO:0000313" key="5">
    <source>
        <dbReference type="Proteomes" id="UP000182840"/>
    </source>
</evidence>
<dbReference type="OrthoDB" id="9792355at2"/>
<sequence>MQDRNKRLDGRIVLVTGAAGGIGAQIARQAAAEGARVIVSDVRRDDGQKLVDELGAPARFVEHDVGDEDAWDRLAELCKAEGGAGGLVNNAGIFDPRPIAKTDVAFFERNMRINVLGTFLGFRFIEQAATPSGASVVNLSSFAGLRGTKGIAYTASKWAVRGMSRTAAVELAPRNIRVNSIHPAFINTPILEAMTPENFEMRRKSIPLGRAGTVGDVADLVMFLLSDESAFITGAETAIDGGLSA</sequence>
<evidence type="ECO:0000256" key="2">
    <source>
        <dbReference type="ARBA" id="ARBA00023002"/>
    </source>
</evidence>
<dbReference type="Pfam" id="PF13561">
    <property type="entry name" value="adh_short_C2"/>
    <property type="match status" value="1"/>
</dbReference>
<dbReference type="PROSITE" id="PS00061">
    <property type="entry name" value="ADH_SHORT"/>
    <property type="match status" value="1"/>
</dbReference>
<dbReference type="AlphaFoldDB" id="A0A1L3SY47"/>
<reference evidence="5" key="1">
    <citation type="submission" date="2016-11" db="EMBL/GenBank/DDBJ databases">
        <title>Mesorhizobium oceanicum sp. nov., isolated from deep seawater in South China Sea.</title>
        <authorList>
            <person name="Fu G.-Y."/>
        </authorList>
    </citation>
    <scope>NUCLEOTIDE SEQUENCE [LARGE SCALE GENOMIC DNA]</scope>
    <source>
        <strain evidence="5">B7</strain>
    </source>
</reference>
<dbReference type="FunFam" id="3.40.50.720:FF:000084">
    <property type="entry name" value="Short-chain dehydrogenase reductase"/>
    <property type="match status" value="1"/>
</dbReference>
<dbReference type="InterPro" id="IPR057326">
    <property type="entry name" value="KR_dom"/>
</dbReference>
<accession>A0A1L3SY47</accession>
<name>A0A1L3SY47_9HYPH</name>
<dbReference type="PANTHER" id="PTHR43477">
    <property type="entry name" value="DIHYDROANTICAPSIN 7-DEHYDROGENASE"/>
    <property type="match status" value="1"/>
</dbReference>
<dbReference type="PRINTS" id="PR00080">
    <property type="entry name" value="SDRFAMILY"/>
</dbReference>
<dbReference type="Gene3D" id="3.40.50.720">
    <property type="entry name" value="NAD(P)-binding Rossmann-like Domain"/>
    <property type="match status" value="1"/>
</dbReference>
<feature type="domain" description="Ketoreductase" evidence="3">
    <location>
        <begin position="11"/>
        <end position="163"/>
    </location>
</feature>
<dbReference type="RefSeq" id="WP_072607690.1">
    <property type="nucleotide sequence ID" value="NZ_CP018171.1"/>
</dbReference>
<dbReference type="PRINTS" id="PR00081">
    <property type="entry name" value="GDHRDH"/>
</dbReference>
<keyword evidence="2" id="KW-0560">Oxidoreductase</keyword>
<dbReference type="Proteomes" id="UP000182840">
    <property type="component" value="Chromosome"/>
</dbReference>